<evidence type="ECO:0000256" key="1">
    <source>
        <dbReference type="ARBA" id="ARBA00043967"/>
    </source>
</evidence>
<feature type="domain" description="SUF system FeS cluster assembly SufBD core" evidence="2">
    <location>
        <begin position="170"/>
        <end position="396"/>
    </location>
</feature>
<dbReference type="PATRIC" id="fig|1423760.3.peg.1833"/>
<comment type="caution">
    <text evidence="4">The sequence shown here is derived from an EMBL/GenBank/DDBJ whole genome shotgun (WGS) entry which is preliminary data.</text>
</comment>
<name>A0A0R1U807_9LACO</name>
<dbReference type="NCBIfam" id="TIGR01981">
    <property type="entry name" value="sufD"/>
    <property type="match status" value="1"/>
</dbReference>
<dbReference type="GO" id="GO:0016226">
    <property type="term" value="P:iron-sulfur cluster assembly"/>
    <property type="evidence" value="ECO:0007669"/>
    <property type="project" value="InterPro"/>
</dbReference>
<accession>A0A0R1U807</accession>
<dbReference type="AlphaFoldDB" id="A0A0R1U807"/>
<dbReference type="InterPro" id="IPR000825">
    <property type="entry name" value="SUF_FeS_clus_asmbl_SufBD_core"/>
</dbReference>
<comment type="similarity">
    <text evidence="1">Belongs to the iron-sulfur cluster assembly SufBD family.</text>
</comment>
<feature type="domain" description="SUF system FeS cluster assembly SufBD N-terminal" evidence="3">
    <location>
        <begin position="91"/>
        <end position="159"/>
    </location>
</feature>
<evidence type="ECO:0000313" key="4">
    <source>
        <dbReference type="EMBL" id="KRL89423.1"/>
    </source>
</evidence>
<evidence type="ECO:0000313" key="5">
    <source>
        <dbReference type="Proteomes" id="UP000050816"/>
    </source>
</evidence>
<dbReference type="InterPro" id="IPR037284">
    <property type="entry name" value="SUF_FeS_clus_asmbl_SufBD_sf"/>
</dbReference>
<reference evidence="4 5" key="1">
    <citation type="journal article" date="2015" name="Genome Announc.">
        <title>Expanding the biotechnology potential of lactobacilli through comparative genomics of 213 strains and associated genera.</title>
        <authorList>
            <person name="Sun Z."/>
            <person name="Harris H.M."/>
            <person name="McCann A."/>
            <person name="Guo C."/>
            <person name="Argimon S."/>
            <person name="Zhang W."/>
            <person name="Yang X."/>
            <person name="Jeffery I.B."/>
            <person name="Cooney J.C."/>
            <person name="Kagawa T.F."/>
            <person name="Liu W."/>
            <person name="Song Y."/>
            <person name="Salvetti E."/>
            <person name="Wrobel A."/>
            <person name="Rasinkangas P."/>
            <person name="Parkhill J."/>
            <person name="Rea M.C."/>
            <person name="O'Sullivan O."/>
            <person name="Ritari J."/>
            <person name="Douillard F.P."/>
            <person name="Paul Ross R."/>
            <person name="Yang R."/>
            <person name="Briner A.E."/>
            <person name="Felis G.E."/>
            <person name="de Vos W.M."/>
            <person name="Barrangou R."/>
            <person name="Klaenhammer T.R."/>
            <person name="Caufield P.W."/>
            <person name="Cui Y."/>
            <person name="Zhang H."/>
            <person name="O'Toole P.W."/>
        </authorList>
    </citation>
    <scope>NUCLEOTIDE SEQUENCE [LARGE SCALE GENOMIC DNA]</scope>
    <source>
        <strain evidence="4 5">DSM 15946</strain>
    </source>
</reference>
<evidence type="ECO:0000259" key="3">
    <source>
        <dbReference type="Pfam" id="PF19295"/>
    </source>
</evidence>
<dbReference type="SUPFAM" id="SSF101960">
    <property type="entry name" value="Stabilizer of iron transporter SufD"/>
    <property type="match status" value="1"/>
</dbReference>
<dbReference type="EMBL" id="AZFK01000047">
    <property type="protein sequence ID" value="KRL89423.1"/>
    <property type="molecule type" value="Genomic_DNA"/>
</dbReference>
<sequence>MDLTTAKQQLATASATHHEPSALTKRRLAALAAFKTLALPKMPKLKFQTWPFFERQPNLTWTGAAAFDLAPALEEQVRLTQVGQVTLDAHVPAALKDQGVLLMDLFTALQTVPDLVLKFLMTVVKADENKLTAHHLAYLNAGAFLYVPRGVKVTAPVEINVTQDSTQPHQPLIHHLLIVAEANSQVDVIQHLTTQGDAANPASLMVEIVAQANSRVTFSSLDELGAQTVTYFKRRAQIGRDAKVEWAVGMMNAGNTVGEMDSELIGEGGEGDSKLIAITTADQQVGINNRVTHHGQHTTGLINQRGVLLGQSRLVFNGIGEIIHGAHGAKAEQQNRVLMMSPATRGDANPILLIDENDVEAGHAASVGPVNPVQLNYLLSRGIPKPVAQRLVIRGFLAAVLTAIPTQRVREELIAILERKLTDGQA</sequence>
<protein>
    <submittedName>
        <fullName evidence="4">Fes assembly protein sufd</fullName>
    </submittedName>
</protein>
<dbReference type="RefSeq" id="WP_056955004.1">
    <property type="nucleotide sequence ID" value="NZ_AZFK01000047.1"/>
</dbReference>
<dbReference type="PANTHER" id="PTHR30508:SF1">
    <property type="entry name" value="UPF0051 PROTEIN ABCI8, CHLOROPLASTIC-RELATED"/>
    <property type="match status" value="1"/>
</dbReference>
<dbReference type="Pfam" id="PF01458">
    <property type="entry name" value="SUFBD_core"/>
    <property type="match status" value="1"/>
</dbReference>
<gene>
    <name evidence="4" type="ORF">FC43_GL001758</name>
</gene>
<dbReference type="Pfam" id="PF19295">
    <property type="entry name" value="SufBD_N"/>
    <property type="match status" value="1"/>
</dbReference>
<dbReference type="InterPro" id="IPR011542">
    <property type="entry name" value="SUF_FeS_clus_asmbl_SufD"/>
</dbReference>
<dbReference type="Proteomes" id="UP000050816">
    <property type="component" value="Unassembled WGS sequence"/>
</dbReference>
<dbReference type="InterPro" id="IPR045595">
    <property type="entry name" value="SufBD_N"/>
</dbReference>
<dbReference type="PANTHER" id="PTHR30508">
    <property type="entry name" value="FES CLUSTER ASSEMBLY PROTEIN SUF"/>
    <property type="match status" value="1"/>
</dbReference>
<proteinExistence type="inferred from homology"/>
<evidence type="ECO:0000259" key="2">
    <source>
        <dbReference type="Pfam" id="PF01458"/>
    </source>
</evidence>
<organism evidence="4 5">
    <name type="scientific">Limosilactobacillus ingluviei DSM 15946</name>
    <dbReference type="NCBI Taxonomy" id="1423760"/>
    <lineage>
        <taxon>Bacteria</taxon>
        <taxon>Bacillati</taxon>
        <taxon>Bacillota</taxon>
        <taxon>Bacilli</taxon>
        <taxon>Lactobacillales</taxon>
        <taxon>Lactobacillaceae</taxon>
        <taxon>Limosilactobacillus</taxon>
    </lineage>
</organism>
<dbReference type="InterPro" id="IPR055346">
    <property type="entry name" value="Fe-S_cluster_assembly_SufBD"/>
</dbReference>